<dbReference type="SUPFAM" id="SSF58104">
    <property type="entry name" value="Methyl-accepting chemotaxis protein (MCP) signaling domain"/>
    <property type="match status" value="1"/>
</dbReference>
<keyword evidence="1 3" id="KW-0807">Transducer</keyword>
<dbReference type="RefSeq" id="WP_092189333.1">
    <property type="nucleotide sequence ID" value="NZ_FOTO01000001.1"/>
</dbReference>
<dbReference type="Gene3D" id="1.10.287.950">
    <property type="entry name" value="Methyl-accepting chemotaxis protein"/>
    <property type="match status" value="1"/>
</dbReference>
<protein>
    <submittedName>
        <fullName evidence="6">Methyl-accepting chemotaxis protein</fullName>
    </submittedName>
</protein>
<evidence type="ECO:0000256" key="2">
    <source>
        <dbReference type="ARBA" id="ARBA00029447"/>
    </source>
</evidence>
<dbReference type="GO" id="GO:0006935">
    <property type="term" value="P:chemotaxis"/>
    <property type="evidence" value="ECO:0007669"/>
    <property type="project" value="InterPro"/>
</dbReference>
<keyword evidence="4" id="KW-0812">Transmembrane</keyword>
<name>A0A8G2C0J8_DESNO</name>
<feature type="domain" description="Methyl-accepting transducer" evidence="5">
    <location>
        <begin position="135"/>
        <end position="371"/>
    </location>
</feature>
<proteinExistence type="inferred from homology"/>
<accession>A0A8G2C0J8</accession>
<dbReference type="InterPro" id="IPR004089">
    <property type="entry name" value="MCPsignal_dom"/>
</dbReference>
<evidence type="ECO:0000256" key="3">
    <source>
        <dbReference type="PROSITE-ProRule" id="PRU00284"/>
    </source>
</evidence>
<feature type="transmembrane region" description="Helical" evidence="4">
    <location>
        <begin position="51"/>
        <end position="71"/>
    </location>
</feature>
<evidence type="ECO:0000259" key="5">
    <source>
        <dbReference type="PROSITE" id="PS50111"/>
    </source>
</evidence>
<organism evidence="6 7">
    <name type="scientific">Desulfomicrobium norvegicum (strain DSM 1741 / NCIMB 8310)</name>
    <name type="common">Desulfovibrio baculatus (strain Norway 4)</name>
    <name type="synonym">Desulfovibrio desulfuricans (strain Norway 4)</name>
    <dbReference type="NCBI Taxonomy" id="52561"/>
    <lineage>
        <taxon>Bacteria</taxon>
        <taxon>Pseudomonadati</taxon>
        <taxon>Thermodesulfobacteriota</taxon>
        <taxon>Desulfovibrionia</taxon>
        <taxon>Desulfovibrionales</taxon>
        <taxon>Desulfomicrobiaceae</taxon>
        <taxon>Desulfomicrobium</taxon>
    </lineage>
</organism>
<feature type="transmembrane region" description="Helical" evidence="4">
    <location>
        <begin position="24"/>
        <end position="45"/>
    </location>
</feature>
<keyword evidence="7" id="KW-1185">Reference proteome</keyword>
<evidence type="ECO:0000256" key="1">
    <source>
        <dbReference type="ARBA" id="ARBA00023224"/>
    </source>
</evidence>
<dbReference type="Proteomes" id="UP000199581">
    <property type="component" value="Unassembled WGS sequence"/>
</dbReference>
<dbReference type="OrthoDB" id="2489132at2"/>
<dbReference type="PRINTS" id="PR00260">
    <property type="entry name" value="CHEMTRNSDUCR"/>
</dbReference>
<dbReference type="PANTHER" id="PTHR32089:SF112">
    <property type="entry name" value="LYSOZYME-LIKE PROTEIN-RELATED"/>
    <property type="match status" value="1"/>
</dbReference>
<dbReference type="GO" id="GO:0004888">
    <property type="term" value="F:transmembrane signaling receptor activity"/>
    <property type="evidence" value="ECO:0007669"/>
    <property type="project" value="InterPro"/>
</dbReference>
<dbReference type="EMBL" id="FOTO01000001">
    <property type="protein sequence ID" value="SFL34935.1"/>
    <property type="molecule type" value="Genomic_DNA"/>
</dbReference>
<dbReference type="GO" id="GO:0007165">
    <property type="term" value="P:signal transduction"/>
    <property type="evidence" value="ECO:0007669"/>
    <property type="project" value="UniProtKB-KW"/>
</dbReference>
<dbReference type="Pfam" id="PF00015">
    <property type="entry name" value="MCPsignal"/>
    <property type="match status" value="1"/>
</dbReference>
<dbReference type="AlphaFoldDB" id="A0A8G2C0J8"/>
<dbReference type="PANTHER" id="PTHR32089">
    <property type="entry name" value="METHYL-ACCEPTING CHEMOTAXIS PROTEIN MCPB"/>
    <property type="match status" value="1"/>
</dbReference>
<evidence type="ECO:0000313" key="6">
    <source>
        <dbReference type="EMBL" id="SFL34935.1"/>
    </source>
</evidence>
<comment type="caution">
    <text evidence="6">The sequence shown here is derived from an EMBL/GenBank/DDBJ whole genome shotgun (WGS) entry which is preliminary data.</text>
</comment>
<comment type="similarity">
    <text evidence="2">Belongs to the methyl-accepting chemotaxis (MCP) protein family.</text>
</comment>
<evidence type="ECO:0000313" key="7">
    <source>
        <dbReference type="Proteomes" id="UP000199581"/>
    </source>
</evidence>
<dbReference type="GO" id="GO:0016020">
    <property type="term" value="C:membrane"/>
    <property type="evidence" value="ECO:0007669"/>
    <property type="project" value="InterPro"/>
</dbReference>
<evidence type="ECO:0000256" key="4">
    <source>
        <dbReference type="SAM" id="Phobius"/>
    </source>
</evidence>
<gene>
    <name evidence="6" type="ORF">SAMN05421830_101727</name>
</gene>
<sequence length="581" mass="63481">MKNTDSAPSSGETMLSTLRGKITATILTLLALNAAGLVWIALTASSAIPPLSWGVAGIILLLTVGIGAVALKVLHREAQRGIADINAVFQNIQGQEADLSCTMADLDNPDLKHISACYNSFLASVRELVEKIRKMGIDIALDSTRMAKSVFDTRNKTAAQGSIAEEVAVASNEANAAIAEIAQNTQYVAEKTTSNLNTAHRSHTELQDVTDKIHKINAIVESFRNTVDDLGASSANILSIVTIINGISEQTNLLSLNATIEAARAGEHGKGFAVVAEEVRELSRRIKPATEEISNNIGAMIKIVERTQTETAQILDYARDTDQVVTAATVNFESMIDDFETANDQLIKIAAAIEELSTNNNDVTEKVNNINALSQEIAKDMNSSATSVDALNSVTERMLELVARFKTGEGKFDTVIDTAKEIRDDYQARIQGMKDRGINVFDMQYKAVPNTSPQKYVTAFSDVFVKEMQSVVDDAQKRIPGTIYCLAIDQKGYLPIHHGAVSKAMTGDPVKDLLQSRHQRIYQSNRTEQRRCSHTDPLLLQTYMRDTGEILNDLSMPIFVDGKHWGAFIMGFDPRAMFSEP</sequence>
<dbReference type="SMART" id="SM00283">
    <property type="entry name" value="MA"/>
    <property type="match status" value="1"/>
</dbReference>
<keyword evidence="4" id="KW-0472">Membrane</keyword>
<dbReference type="PROSITE" id="PS50111">
    <property type="entry name" value="CHEMOTAXIS_TRANSDUC_2"/>
    <property type="match status" value="1"/>
</dbReference>
<reference evidence="6 7" key="1">
    <citation type="submission" date="2016-10" db="EMBL/GenBank/DDBJ databases">
        <authorList>
            <person name="Varghese N."/>
            <person name="Submissions S."/>
        </authorList>
    </citation>
    <scope>NUCLEOTIDE SEQUENCE [LARGE SCALE GENOMIC DNA]</scope>
    <source>
        <strain evidence="6 7">DSM 1741</strain>
    </source>
</reference>
<keyword evidence="4" id="KW-1133">Transmembrane helix</keyword>
<dbReference type="InterPro" id="IPR004090">
    <property type="entry name" value="Chemotax_Me-accpt_rcpt"/>
</dbReference>